<evidence type="ECO:0000313" key="1">
    <source>
        <dbReference type="EMBL" id="XAG90165.1"/>
    </source>
</evidence>
<dbReference type="AlphaFoldDB" id="A0AAU6VXN7"/>
<dbReference type="EC" id="3.1.21.-" evidence="1"/>
<dbReference type="GO" id="GO:0003677">
    <property type="term" value="F:DNA binding"/>
    <property type="evidence" value="ECO:0007669"/>
    <property type="project" value="InterPro"/>
</dbReference>
<dbReference type="GO" id="GO:0009307">
    <property type="term" value="P:DNA restriction-modification system"/>
    <property type="evidence" value="ECO:0007669"/>
    <property type="project" value="InterPro"/>
</dbReference>
<keyword evidence="1" id="KW-0540">Nuclease</keyword>
<dbReference type="Pfam" id="PF09553">
    <property type="entry name" value="RE_Eco47II"/>
    <property type="match status" value="1"/>
</dbReference>
<sequence length="240" mass="26921">MAYLEYIEDERLISLVSEVLTNGLASKRDAEKKFHRNVIDPFTTLFDAAISGFDHATWKEAETVRQYQKTLSNSIGNLHQKILGHVNGWEDLGVGGEIDLRNNARKIIAEIKNKHNTLTGGKLAGQYHNLVEKISKKTSGYNGYTAYFVNIVPKKPERSNIPFVPSDPTTGAKVPSRDDVRIIDGASFYALVTGRDSALQELYDALPSVIEHAFEHVLGKGKVTMKDVDTFKEYFRLAYK</sequence>
<accession>A0AAU6VXN7</accession>
<organism evidence="1">
    <name type="scientific">bacterium 19CA01SA08</name>
    <dbReference type="NCBI Taxonomy" id="2920574"/>
    <lineage>
        <taxon>Bacteria</taxon>
    </lineage>
</organism>
<reference evidence="1" key="1">
    <citation type="submission" date="2022-03" db="EMBL/GenBank/DDBJ databases">
        <title>Sea Food Isolates.</title>
        <authorList>
            <person name="Li c."/>
        </authorList>
    </citation>
    <scope>NUCLEOTIDE SEQUENCE</scope>
    <source>
        <strain evidence="1">19CA01SA08</strain>
    </source>
</reference>
<dbReference type="GO" id="GO:0009036">
    <property type="term" value="F:type II site-specific deoxyribonuclease activity"/>
    <property type="evidence" value="ECO:0007669"/>
    <property type="project" value="InterPro"/>
</dbReference>
<dbReference type="REBASE" id="848997">
    <property type="entry name" value="BspA08ORF7230P"/>
</dbReference>
<dbReference type="InterPro" id="IPR019057">
    <property type="entry name" value="Restrct_endonuc_II_Eco47II"/>
</dbReference>
<keyword evidence="1" id="KW-0255">Endonuclease</keyword>
<dbReference type="EMBL" id="CP095355">
    <property type="protein sequence ID" value="XAG90165.1"/>
    <property type="molecule type" value="Genomic_DNA"/>
</dbReference>
<keyword evidence="1" id="KW-0378">Hydrolase</keyword>
<name>A0AAU6VXN7_UNCXX</name>
<protein>
    <submittedName>
        <fullName evidence="1">Eco47II family restriction endonuclease</fullName>
        <ecNumber evidence="1">3.1.21.-</ecNumber>
    </submittedName>
</protein>
<proteinExistence type="predicted"/>
<gene>
    <name evidence="1" type="ORF">MRN67_07225</name>
</gene>